<feature type="compositionally biased region" description="Basic and acidic residues" evidence="1">
    <location>
        <begin position="35"/>
        <end position="45"/>
    </location>
</feature>
<organism evidence="2 3">
    <name type="scientific">Cyphomyrmex costatus</name>
    <dbReference type="NCBI Taxonomy" id="456900"/>
    <lineage>
        <taxon>Eukaryota</taxon>
        <taxon>Metazoa</taxon>
        <taxon>Ecdysozoa</taxon>
        <taxon>Arthropoda</taxon>
        <taxon>Hexapoda</taxon>
        <taxon>Insecta</taxon>
        <taxon>Pterygota</taxon>
        <taxon>Neoptera</taxon>
        <taxon>Endopterygota</taxon>
        <taxon>Hymenoptera</taxon>
        <taxon>Apocrita</taxon>
        <taxon>Aculeata</taxon>
        <taxon>Formicoidea</taxon>
        <taxon>Formicidae</taxon>
        <taxon>Myrmicinae</taxon>
        <taxon>Cyphomyrmex</taxon>
    </lineage>
</organism>
<feature type="compositionally biased region" description="Polar residues" evidence="1">
    <location>
        <begin position="123"/>
        <end position="137"/>
    </location>
</feature>
<dbReference type="EMBL" id="KQ977606">
    <property type="protein sequence ID" value="KYN01421.1"/>
    <property type="molecule type" value="Genomic_DNA"/>
</dbReference>
<dbReference type="Proteomes" id="UP000078542">
    <property type="component" value="Unassembled WGS sequence"/>
</dbReference>
<sequence length="199" mass="23077">MRPDSRSVSFTFHREVLSVRNSPEMVRSSRNLRQRLQDRFEKERGTSNNDAKGKSHKAKESKESTDRPWNNISLGNVSADSRRALRSGAEKLSRTISSVRTTFGTISQKFKSSTRRRQRLEEQQSPSNMQTPQTRSRQLLGRTPTKLYSPFGIESPRHAWNKENEISTPVRASSPECNMRYIHCRPFRFTKVKGFSMLR</sequence>
<dbReference type="AlphaFoldDB" id="A0A151IHH9"/>
<dbReference type="OrthoDB" id="75343at2759"/>
<dbReference type="KEGG" id="ccoa:108775120"/>
<accession>A0A151IHH9</accession>
<protein>
    <submittedName>
        <fullName evidence="2">Uncharacterized protein</fullName>
    </submittedName>
</protein>
<reference evidence="2 3" key="1">
    <citation type="submission" date="2016-03" db="EMBL/GenBank/DDBJ databases">
        <title>Cyphomyrmex costatus WGS genome.</title>
        <authorList>
            <person name="Nygaard S."/>
            <person name="Hu H."/>
            <person name="Boomsma J."/>
            <person name="Zhang G."/>
        </authorList>
    </citation>
    <scope>NUCLEOTIDE SEQUENCE [LARGE SCALE GENOMIC DNA]</scope>
    <source>
        <strain evidence="2">MS0001</strain>
        <tissue evidence="2">Whole body</tissue>
    </source>
</reference>
<evidence type="ECO:0000313" key="2">
    <source>
        <dbReference type="EMBL" id="KYN01421.1"/>
    </source>
</evidence>
<evidence type="ECO:0000256" key="1">
    <source>
        <dbReference type="SAM" id="MobiDB-lite"/>
    </source>
</evidence>
<proteinExistence type="predicted"/>
<feature type="region of interest" description="Disordered" evidence="1">
    <location>
        <begin position="20"/>
        <end position="75"/>
    </location>
</feature>
<keyword evidence="3" id="KW-1185">Reference proteome</keyword>
<name>A0A151IHH9_9HYME</name>
<feature type="region of interest" description="Disordered" evidence="1">
    <location>
        <begin position="107"/>
        <end position="151"/>
    </location>
</feature>
<gene>
    <name evidence="2" type="ORF">ALC62_07771</name>
</gene>
<evidence type="ECO:0000313" key="3">
    <source>
        <dbReference type="Proteomes" id="UP000078542"/>
    </source>
</evidence>